<accession>A0A4Q2K5X8</accession>
<name>A0A4Q2K5X8_9FIRM</name>
<reference evidence="1 2" key="1">
    <citation type="journal article" date="2019" name="Gut">
        <title>Antibiotics-induced monodominance of a novel gut bacterial order.</title>
        <authorList>
            <person name="Hildebrand F."/>
            <person name="Moitinho-Silva L."/>
            <person name="Blasche S."/>
            <person name="Jahn M.T."/>
            <person name="Gossmann T.I."/>
            <person name="Heuerta-Cepas J."/>
            <person name="Hercog R."/>
            <person name="Luetge M."/>
            <person name="Bahram M."/>
            <person name="Pryszlak A."/>
            <person name="Alves R.J."/>
            <person name="Waszak S.M."/>
            <person name="Zhu A."/>
            <person name="Ye L."/>
            <person name="Costea P.I."/>
            <person name="Aalvink S."/>
            <person name="Belzer C."/>
            <person name="Forslund S.K."/>
            <person name="Sunagawa S."/>
            <person name="Hentschel U."/>
            <person name="Merten C."/>
            <person name="Patil K.R."/>
            <person name="Benes V."/>
            <person name="Bork P."/>
        </authorList>
    </citation>
    <scope>NUCLEOTIDE SEQUENCE [LARGE SCALE GENOMIC DNA]</scope>
    <source>
        <strain evidence="1 2">HDS1380</strain>
    </source>
</reference>
<evidence type="ECO:0000313" key="2">
    <source>
        <dbReference type="Proteomes" id="UP000291269"/>
    </source>
</evidence>
<keyword evidence="2" id="KW-1185">Reference proteome</keyword>
<protein>
    <submittedName>
        <fullName evidence="1">Uncharacterized protein</fullName>
    </submittedName>
</protein>
<evidence type="ECO:0000313" key="1">
    <source>
        <dbReference type="EMBL" id="RXZ58282.1"/>
    </source>
</evidence>
<organism evidence="1 2">
    <name type="scientific">Candidatus Borkfalkia ceftriaxoniphila</name>
    <dbReference type="NCBI Taxonomy" id="2508949"/>
    <lineage>
        <taxon>Bacteria</taxon>
        <taxon>Bacillati</taxon>
        <taxon>Bacillota</taxon>
        <taxon>Clostridia</taxon>
        <taxon>Christensenellales</taxon>
        <taxon>Christensenellaceae</taxon>
        <taxon>Candidatus Borkfalkia</taxon>
    </lineage>
</organism>
<dbReference type="Proteomes" id="UP000291269">
    <property type="component" value="Unassembled WGS sequence"/>
</dbReference>
<dbReference type="RefSeq" id="WP_129226630.1">
    <property type="nucleotide sequence ID" value="NZ_SDOZ01000003.1"/>
</dbReference>
<dbReference type="EMBL" id="SDOZ01000003">
    <property type="protein sequence ID" value="RXZ58282.1"/>
    <property type="molecule type" value="Genomic_DNA"/>
</dbReference>
<dbReference type="AlphaFoldDB" id="A0A4Q2K5X8"/>
<gene>
    <name evidence="1" type="ORF">ESZ91_09505</name>
</gene>
<comment type="caution">
    <text evidence="1">The sequence shown here is derived from an EMBL/GenBank/DDBJ whole genome shotgun (WGS) entry which is preliminary data.</text>
</comment>
<proteinExistence type="predicted"/>
<sequence>MEQTEKKRDFKVLAEKISPDNVLIMSELLAIKETKTLIRFMSRHAVIAHAKLCKDVFCKDTQGYVLSDCYDIVQSVAVFLCEHYGEYLDDFLYISKRGKRITIKIECCLIVTRMLCRKYCYMQKYISLEKANMKIEAMAEETEEEDYSIVDAVIASLNLTENMNLALDYRMSGMSYPDIAKMLSRATSTVYEYFIKMRQRYLSTYSGYIYPRCH</sequence>